<gene>
    <name evidence="1" type="ORF">HYN59_14995</name>
</gene>
<evidence type="ECO:0000313" key="1">
    <source>
        <dbReference type="EMBL" id="AWH86333.1"/>
    </source>
</evidence>
<sequence>MSSKTEINYREFIKYVHLNFEEDISSEEVEDLLHLEESYNKDSPTSLGKSLLLNRLVFSGTKLSGEAINFDQTLHKGINIWIADNHKGKSTIFKIIKFALTGNDSIKKDIKLWIHEILLEFTIGKVTYTCNIDRTGRDKGALYSFNIDQYNSYKANQKLDTIQKDVEFVFNSRQDFEDKLQNFFFEQFSFYNLKYTQKSGGKDSFELSTSSLSWSTYFKSIYLESSNYEYLFFDNEKFGSQGKKIFEMILGLPLTYPINMLNVQRDRISEKIGQIKLVDKSKVDTTRSTKERLDKRYQEVIRELDSIKKNAEINFDERPLVEEYGKIQERANQIRINQRTLTDSYQAEKAKLIPVEEEIRNLESDRHKINTEISKLKKQELNLEIYKQSQSFFSNLEIKTCPHCELQVSDAKKENEREHHICSLCGEESTEQKVDESELSQKVTQIKEEIVGHNDKLKQISTTIGKAEALIKNIKKSVEDHYGKLIAIPSIEPDNRRLKEIESEIALVNKERGKYKDSIEKKDQLIKEEAILSFQLEEIKKVELNVVSQELVALNLKKSILDYALSALEKKRIVLNKDILAKLEQLILNEVNVFGLKSISQIEINDRYELIFTQNGVPISFNDLNEGEKLRVKIAFYLSLIQLDIEHRLGRHPRFLIFDSPGSEEMVPKHLQGLSDIFKSINDRFKDQLQIFVGSALREFAQITDEDRTFIKNEDEFIF</sequence>
<name>A0A2S1R0V5_9FLAO</name>
<dbReference type="Proteomes" id="UP000244929">
    <property type="component" value="Chromosome"/>
</dbReference>
<reference evidence="1 2" key="1">
    <citation type="submission" date="2018-04" db="EMBL/GenBank/DDBJ databases">
        <title>Genome sequencing of Flavobacterium sp. HYN0059.</title>
        <authorList>
            <person name="Yi H."/>
            <person name="Baek C."/>
        </authorList>
    </citation>
    <scope>NUCLEOTIDE SEQUENCE [LARGE SCALE GENOMIC DNA]</scope>
    <source>
        <strain evidence="1 2">HYN0059</strain>
    </source>
</reference>
<dbReference type="OrthoDB" id="6397230at2"/>
<dbReference type="KEGG" id="falb:HYN59_14995"/>
<accession>A0A2S1R0V5</accession>
<dbReference type="Gene3D" id="3.40.50.300">
    <property type="entry name" value="P-loop containing nucleotide triphosphate hydrolases"/>
    <property type="match status" value="2"/>
</dbReference>
<dbReference type="SUPFAM" id="SSF52540">
    <property type="entry name" value="P-loop containing nucleoside triphosphate hydrolases"/>
    <property type="match status" value="1"/>
</dbReference>
<dbReference type="InterPro" id="IPR027417">
    <property type="entry name" value="P-loop_NTPase"/>
</dbReference>
<dbReference type="AlphaFoldDB" id="A0A2S1R0V5"/>
<dbReference type="EMBL" id="CP029186">
    <property type="protein sequence ID" value="AWH86333.1"/>
    <property type="molecule type" value="Genomic_DNA"/>
</dbReference>
<evidence type="ECO:0000313" key="2">
    <source>
        <dbReference type="Proteomes" id="UP000244929"/>
    </source>
</evidence>
<proteinExistence type="predicted"/>
<protein>
    <submittedName>
        <fullName evidence="1">Uncharacterized protein</fullName>
    </submittedName>
</protein>
<dbReference type="RefSeq" id="WP_108779056.1">
    <property type="nucleotide sequence ID" value="NZ_CP029186.1"/>
</dbReference>
<keyword evidence="2" id="KW-1185">Reference proteome</keyword>
<organism evidence="1 2">
    <name type="scientific">Flavobacterium album</name>
    <dbReference type="NCBI Taxonomy" id="2175091"/>
    <lineage>
        <taxon>Bacteria</taxon>
        <taxon>Pseudomonadati</taxon>
        <taxon>Bacteroidota</taxon>
        <taxon>Flavobacteriia</taxon>
        <taxon>Flavobacteriales</taxon>
        <taxon>Flavobacteriaceae</taxon>
        <taxon>Flavobacterium</taxon>
    </lineage>
</organism>